<sequence>MLVDGRIVTIKKSKIGDESQVEQFINEVVILSQVNHRNVVKLLGCCLETDVLLLVSEFIPKGTLYDRLHNRTKEFTLSLNTRLQIAKEVA</sequence>
<dbReference type="InterPro" id="IPR045274">
    <property type="entry name" value="WAK-like"/>
</dbReference>
<dbReference type="InterPro" id="IPR011009">
    <property type="entry name" value="Kinase-like_dom_sf"/>
</dbReference>
<feature type="domain" description="Protein kinase" evidence="3">
    <location>
        <begin position="1"/>
        <end position="90"/>
    </location>
</feature>
<dbReference type="InterPro" id="IPR001245">
    <property type="entry name" value="Ser-Thr/Tyr_kinase_cat_dom"/>
</dbReference>
<dbReference type="Gene3D" id="1.10.510.10">
    <property type="entry name" value="Transferase(Phosphotransferase) domain 1"/>
    <property type="match status" value="1"/>
</dbReference>
<keyword evidence="4" id="KW-0808">Transferase</keyword>
<dbReference type="PANTHER" id="PTHR27005">
    <property type="entry name" value="WALL-ASSOCIATED RECEPTOR KINASE-LIKE 21"/>
    <property type="match status" value="1"/>
</dbReference>
<organism evidence="4 5">
    <name type="scientific">Helianthus annuus</name>
    <name type="common">Common sunflower</name>
    <dbReference type="NCBI Taxonomy" id="4232"/>
    <lineage>
        <taxon>Eukaryota</taxon>
        <taxon>Viridiplantae</taxon>
        <taxon>Streptophyta</taxon>
        <taxon>Embryophyta</taxon>
        <taxon>Tracheophyta</taxon>
        <taxon>Spermatophyta</taxon>
        <taxon>Magnoliopsida</taxon>
        <taxon>eudicotyledons</taxon>
        <taxon>Gunneridae</taxon>
        <taxon>Pentapetalae</taxon>
        <taxon>asterids</taxon>
        <taxon>campanulids</taxon>
        <taxon>Asterales</taxon>
        <taxon>Asteraceae</taxon>
        <taxon>Asteroideae</taxon>
        <taxon>Heliantheae alliance</taxon>
        <taxon>Heliantheae</taxon>
        <taxon>Helianthus</taxon>
    </lineage>
</organism>
<dbReference type="PROSITE" id="PS50011">
    <property type="entry name" value="PROTEIN_KINASE_DOM"/>
    <property type="match status" value="1"/>
</dbReference>
<evidence type="ECO:0000259" key="3">
    <source>
        <dbReference type="PROSITE" id="PS50011"/>
    </source>
</evidence>
<dbReference type="EMBL" id="MNCJ02000329">
    <property type="protein sequence ID" value="KAF5769562.1"/>
    <property type="molecule type" value="Genomic_DNA"/>
</dbReference>
<dbReference type="FunFam" id="3.30.200.20:FF:001332">
    <property type="entry name" value="Wall-associated receptor kinase-like 10"/>
    <property type="match status" value="1"/>
</dbReference>
<evidence type="ECO:0000256" key="1">
    <source>
        <dbReference type="ARBA" id="ARBA00022741"/>
    </source>
</evidence>
<dbReference type="Pfam" id="PF07714">
    <property type="entry name" value="PK_Tyr_Ser-Thr"/>
    <property type="match status" value="1"/>
</dbReference>
<dbReference type="Gramene" id="mRNA:HanXRQr2_Chr14g0649751">
    <property type="protein sequence ID" value="CDS:HanXRQr2_Chr14g0649751.1"/>
    <property type="gene ID" value="HanXRQr2_Chr14g0649751"/>
</dbReference>
<dbReference type="GO" id="GO:0004672">
    <property type="term" value="F:protein kinase activity"/>
    <property type="evidence" value="ECO:0007669"/>
    <property type="project" value="InterPro"/>
</dbReference>
<dbReference type="Proteomes" id="UP000215914">
    <property type="component" value="Unassembled WGS sequence"/>
</dbReference>
<gene>
    <name evidence="4" type="ORF">HanXRQr2_Chr14g0649751</name>
</gene>
<evidence type="ECO:0000313" key="4">
    <source>
        <dbReference type="EMBL" id="KAF5769562.1"/>
    </source>
</evidence>
<name>A0A9K3EAI3_HELAN</name>
<dbReference type="PANTHER" id="PTHR27005:SF388">
    <property type="entry name" value="MITOGEN-ACTIVATED PROTEIN (MAP) KINASE KINASE KINASE 10-RELATED"/>
    <property type="match status" value="1"/>
</dbReference>
<dbReference type="AlphaFoldDB" id="A0A9K3EAI3"/>
<reference evidence="4" key="1">
    <citation type="journal article" date="2017" name="Nature">
        <title>The sunflower genome provides insights into oil metabolism, flowering and Asterid evolution.</title>
        <authorList>
            <person name="Badouin H."/>
            <person name="Gouzy J."/>
            <person name="Grassa C.J."/>
            <person name="Murat F."/>
            <person name="Staton S.E."/>
            <person name="Cottret L."/>
            <person name="Lelandais-Briere C."/>
            <person name="Owens G.L."/>
            <person name="Carrere S."/>
            <person name="Mayjonade B."/>
            <person name="Legrand L."/>
            <person name="Gill N."/>
            <person name="Kane N.C."/>
            <person name="Bowers J.E."/>
            <person name="Hubner S."/>
            <person name="Bellec A."/>
            <person name="Berard A."/>
            <person name="Berges H."/>
            <person name="Blanchet N."/>
            <person name="Boniface M.C."/>
            <person name="Brunel D."/>
            <person name="Catrice O."/>
            <person name="Chaidir N."/>
            <person name="Claudel C."/>
            <person name="Donnadieu C."/>
            <person name="Faraut T."/>
            <person name="Fievet G."/>
            <person name="Helmstetter N."/>
            <person name="King M."/>
            <person name="Knapp S.J."/>
            <person name="Lai Z."/>
            <person name="Le Paslier M.C."/>
            <person name="Lippi Y."/>
            <person name="Lorenzon L."/>
            <person name="Mandel J.R."/>
            <person name="Marage G."/>
            <person name="Marchand G."/>
            <person name="Marquand E."/>
            <person name="Bret-Mestries E."/>
            <person name="Morien E."/>
            <person name="Nambeesan S."/>
            <person name="Nguyen T."/>
            <person name="Pegot-Espagnet P."/>
            <person name="Pouilly N."/>
            <person name="Raftis F."/>
            <person name="Sallet E."/>
            <person name="Schiex T."/>
            <person name="Thomas J."/>
            <person name="Vandecasteele C."/>
            <person name="Vares D."/>
            <person name="Vear F."/>
            <person name="Vautrin S."/>
            <person name="Crespi M."/>
            <person name="Mangin B."/>
            <person name="Burke J.M."/>
            <person name="Salse J."/>
            <person name="Munos S."/>
            <person name="Vincourt P."/>
            <person name="Rieseberg L.H."/>
            <person name="Langlade N.B."/>
        </authorList>
    </citation>
    <scope>NUCLEOTIDE SEQUENCE</scope>
    <source>
        <tissue evidence="4">Leaves</tissue>
    </source>
</reference>
<protein>
    <recommendedName>
        <fullName evidence="3">Protein kinase domain-containing protein</fullName>
    </recommendedName>
</protein>
<keyword evidence="1" id="KW-0547">Nucleotide-binding</keyword>
<dbReference type="GO" id="GO:0005524">
    <property type="term" value="F:ATP binding"/>
    <property type="evidence" value="ECO:0007669"/>
    <property type="project" value="UniProtKB-KW"/>
</dbReference>
<evidence type="ECO:0000313" key="5">
    <source>
        <dbReference type="Proteomes" id="UP000215914"/>
    </source>
</evidence>
<reference evidence="4" key="2">
    <citation type="submission" date="2020-06" db="EMBL/GenBank/DDBJ databases">
        <title>Helianthus annuus Genome sequencing and assembly Release 2.</title>
        <authorList>
            <person name="Gouzy J."/>
            <person name="Langlade N."/>
            <person name="Munos S."/>
        </authorList>
    </citation>
    <scope>NUCLEOTIDE SEQUENCE</scope>
    <source>
        <tissue evidence="4">Leaves</tissue>
    </source>
</reference>
<evidence type="ECO:0000256" key="2">
    <source>
        <dbReference type="ARBA" id="ARBA00022840"/>
    </source>
</evidence>
<proteinExistence type="predicted"/>
<accession>A0A9K3EAI3</accession>
<keyword evidence="2" id="KW-0067">ATP-binding</keyword>
<dbReference type="InterPro" id="IPR000719">
    <property type="entry name" value="Prot_kinase_dom"/>
</dbReference>
<dbReference type="SUPFAM" id="SSF56112">
    <property type="entry name" value="Protein kinase-like (PK-like)"/>
    <property type="match status" value="1"/>
</dbReference>
<keyword evidence="5" id="KW-1185">Reference proteome</keyword>
<comment type="caution">
    <text evidence="4">The sequence shown here is derived from an EMBL/GenBank/DDBJ whole genome shotgun (WGS) entry which is preliminary data.</text>
</comment>
<dbReference type="GO" id="GO:0007166">
    <property type="term" value="P:cell surface receptor signaling pathway"/>
    <property type="evidence" value="ECO:0007669"/>
    <property type="project" value="InterPro"/>
</dbReference>